<dbReference type="RefSeq" id="XP_005827422.1">
    <property type="nucleotide sequence ID" value="XM_005827365.1"/>
</dbReference>
<dbReference type="PaxDb" id="55529-EKX40442"/>
<gene>
    <name evidence="2" type="ORF">GUITHDRAFT_113472</name>
</gene>
<dbReference type="KEGG" id="gtt:GUITHDRAFT_113472"/>
<dbReference type="AlphaFoldDB" id="L1IWH1"/>
<sequence length="265" mass="29941">MHTESKIEAKRKGGPAPPLLVNLNASFNAAKGADMRCWRRTAWQALQDVLLARIAELRECELMIPVVSHHTLQFAGARFPRLSQAWTLDTDVEEERMSRRASRIDSNLEEEGEEGVIKSLSFDEEDDEAQGSIDILGTEKMEMFHELSRMILSEREGMENVARSVRHATARYMSEEDHVEENLDANRYQTAGMKRKASEAVETSQEDQRTGRGGKEAVATNVWGLFGSLTQLDQITANLSQLGSLLTTPFMRRHNLQEEISDLLH</sequence>
<protein>
    <submittedName>
        <fullName evidence="2 3">Uncharacterized protein</fullName>
    </submittedName>
</protein>
<reference evidence="4" key="2">
    <citation type="submission" date="2012-11" db="EMBL/GenBank/DDBJ databases">
        <authorList>
            <person name="Kuo A."/>
            <person name="Curtis B.A."/>
            <person name="Tanifuji G."/>
            <person name="Burki F."/>
            <person name="Gruber A."/>
            <person name="Irimia M."/>
            <person name="Maruyama S."/>
            <person name="Arias M.C."/>
            <person name="Ball S.G."/>
            <person name="Gile G.H."/>
            <person name="Hirakawa Y."/>
            <person name="Hopkins J.F."/>
            <person name="Rensing S.A."/>
            <person name="Schmutz J."/>
            <person name="Symeonidi A."/>
            <person name="Elias M."/>
            <person name="Eveleigh R.J."/>
            <person name="Herman E.K."/>
            <person name="Klute M.J."/>
            <person name="Nakayama T."/>
            <person name="Obornik M."/>
            <person name="Reyes-Prieto A."/>
            <person name="Armbrust E.V."/>
            <person name="Aves S.J."/>
            <person name="Beiko R.G."/>
            <person name="Coutinho P."/>
            <person name="Dacks J.B."/>
            <person name="Durnford D.G."/>
            <person name="Fast N.M."/>
            <person name="Green B.R."/>
            <person name="Grisdale C."/>
            <person name="Hempe F."/>
            <person name="Henrissat B."/>
            <person name="Hoppner M.P."/>
            <person name="Ishida K.-I."/>
            <person name="Kim E."/>
            <person name="Koreny L."/>
            <person name="Kroth P.G."/>
            <person name="Liu Y."/>
            <person name="Malik S.-B."/>
            <person name="Maier U.G."/>
            <person name="McRose D."/>
            <person name="Mock T."/>
            <person name="Neilson J.A."/>
            <person name="Onodera N.T."/>
            <person name="Poole A.M."/>
            <person name="Pritham E.J."/>
            <person name="Richards T.A."/>
            <person name="Rocap G."/>
            <person name="Roy S.W."/>
            <person name="Sarai C."/>
            <person name="Schaack S."/>
            <person name="Shirato S."/>
            <person name="Slamovits C.H."/>
            <person name="Spencer D.F."/>
            <person name="Suzuki S."/>
            <person name="Worden A.Z."/>
            <person name="Zauner S."/>
            <person name="Barry K."/>
            <person name="Bell C."/>
            <person name="Bharti A.K."/>
            <person name="Crow J.A."/>
            <person name="Grimwood J."/>
            <person name="Kramer R."/>
            <person name="Lindquist E."/>
            <person name="Lucas S."/>
            <person name="Salamov A."/>
            <person name="McFadden G.I."/>
            <person name="Lane C.E."/>
            <person name="Keeling P.J."/>
            <person name="Gray M.W."/>
            <person name="Grigoriev I.V."/>
            <person name="Archibald J.M."/>
        </authorList>
    </citation>
    <scope>NUCLEOTIDE SEQUENCE</scope>
    <source>
        <strain evidence="4">CCMP2712</strain>
    </source>
</reference>
<name>L1IWH1_GUITC</name>
<dbReference type="EMBL" id="JH993031">
    <property type="protein sequence ID" value="EKX40442.1"/>
    <property type="molecule type" value="Genomic_DNA"/>
</dbReference>
<evidence type="ECO:0000256" key="1">
    <source>
        <dbReference type="SAM" id="MobiDB-lite"/>
    </source>
</evidence>
<keyword evidence="4" id="KW-1185">Reference proteome</keyword>
<evidence type="ECO:0000313" key="4">
    <source>
        <dbReference type="Proteomes" id="UP000011087"/>
    </source>
</evidence>
<feature type="region of interest" description="Disordered" evidence="1">
    <location>
        <begin position="99"/>
        <end position="124"/>
    </location>
</feature>
<feature type="region of interest" description="Disordered" evidence="1">
    <location>
        <begin position="192"/>
        <end position="215"/>
    </location>
</feature>
<evidence type="ECO:0000313" key="3">
    <source>
        <dbReference type="EnsemblProtists" id="EKX40442"/>
    </source>
</evidence>
<evidence type="ECO:0000313" key="2">
    <source>
        <dbReference type="EMBL" id="EKX40442.1"/>
    </source>
</evidence>
<organism evidence="2">
    <name type="scientific">Guillardia theta (strain CCMP2712)</name>
    <name type="common">Cryptophyte</name>
    <dbReference type="NCBI Taxonomy" id="905079"/>
    <lineage>
        <taxon>Eukaryota</taxon>
        <taxon>Cryptophyceae</taxon>
        <taxon>Pyrenomonadales</taxon>
        <taxon>Geminigeraceae</taxon>
        <taxon>Guillardia</taxon>
    </lineage>
</organism>
<reference evidence="3" key="3">
    <citation type="submission" date="2016-03" db="UniProtKB">
        <authorList>
            <consortium name="EnsemblProtists"/>
        </authorList>
    </citation>
    <scope>IDENTIFICATION</scope>
</reference>
<proteinExistence type="predicted"/>
<accession>L1IWH1</accession>
<reference evidence="2 4" key="1">
    <citation type="journal article" date="2012" name="Nature">
        <title>Algal genomes reveal evolutionary mosaicism and the fate of nucleomorphs.</title>
        <authorList>
            <consortium name="DOE Joint Genome Institute"/>
            <person name="Curtis B.A."/>
            <person name="Tanifuji G."/>
            <person name="Burki F."/>
            <person name="Gruber A."/>
            <person name="Irimia M."/>
            <person name="Maruyama S."/>
            <person name="Arias M.C."/>
            <person name="Ball S.G."/>
            <person name="Gile G.H."/>
            <person name="Hirakawa Y."/>
            <person name="Hopkins J.F."/>
            <person name="Kuo A."/>
            <person name="Rensing S.A."/>
            <person name="Schmutz J."/>
            <person name="Symeonidi A."/>
            <person name="Elias M."/>
            <person name="Eveleigh R.J."/>
            <person name="Herman E.K."/>
            <person name="Klute M.J."/>
            <person name="Nakayama T."/>
            <person name="Obornik M."/>
            <person name="Reyes-Prieto A."/>
            <person name="Armbrust E.V."/>
            <person name="Aves S.J."/>
            <person name="Beiko R.G."/>
            <person name="Coutinho P."/>
            <person name="Dacks J.B."/>
            <person name="Durnford D.G."/>
            <person name="Fast N.M."/>
            <person name="Green B.R."/>
            <person name="Grisdale C.J."/>
            <person name="Hempel F."/>
            <person name="Henrissat B."/>
            <person name="Hoppner M.P."/>
            <person name="Ishida K."/>
            <person name="Kim E."/>
            <person name="Koreny L."/>
            <person name="Kroth P.G."/>
            <person name="Liu Y."/>
            <person name="Malik S.B."/>
            <person name="Maier U.G."/>
            <person name="McRose D."/>
            <person name="Mock T."/>
            <person name="Neilson J.A."/>
            <person name="Onodera N.T."/>
            <person name="Poole A.M."/>
            <person name="Pritham E.J."/>
            <person name="Richards T.A."/>
            <person name="Rocap G."/>
            <person name="Roy S.W."/>
            <person name="Sarai C."/>
            <person name="Schaack S."/>
            <person name="Shirato S."/>
            <person name="Slamovits C.H."/>
            <person name="Spencer D.F."/>
            <person name="Suzuki S."/>
            <person name="Worden A.Z."/>
            <person name="Zauner S."/>
            <person name="Barry K."/>
            <person name="Bell C."/>
            <person name="Bharti A.K."/>
            <person name="Crow J.A."/>
            <person name="Grimwood J."/>
            <person name="Kramer R."/>
            <person name="Lindquist E."/>
            <person name="Lucas S."/>
            <person name="Salamov A."/>
            <person name="McFadden G.I."/>
            <person name="Lane C.E."/>
            <person name="Keeling P.J."/>
            <person name="Gray M.W."/>
            <person name="Grigoriev I.V."/>
            <person name="Archibald J.M."/>
        </authorList>
    </citation>
    <scope>NUCLEOTIDE SEQUENCE</scope>
    <source>
        <strain evidence="2 4">CCMP2712</strain>
    </source>
</reference>
<feature type="compositionally biased region" description="Basic and acidic residues" evidence="1">
    <location>
        <begin position="206"/>
        <end position="215"/>
    </location>
</feature>
<dbReference type="GeneID" id="19047007"/>
<dbReference type="HOGENOM" id="CLU_1051499_0_0_1"/>
<dbReference type="EnsemblProtists" id="EKX40442">
    <property type="protein sequence ID" value="EKX40442"/>
    <property type="gene ID" value="GUITHDRAFT_113472"/>
</dbReference>
<dbReference type="Proteomes" id="UP000011087">
    <property type="component" value="Unassembled WGS sequence"/>
</dbReference>